<keyword evidence="8" id="KW-0492">Microsome</keyword>
<dbReference type="GO" id="GO:0005789">
    <property type="term" value="C:endoplasmic reticulum membrane"/>
    <property type="evidence" value="ECO:0007669"/>
    <property type="project" value="UniProtKB-SubCell"/>
</dbReference>
<dbReference type="PRINTS" id="PR00463">
    <property type="entry name" value="EP450I"/>
</dbReference>
<evidence type="ECO:0000256" key="12">
    <source>
        <dbReference type="ARBA" id="ARBA00023136"/>
    </source>
</evidence>
<feature type="binding site" description="axial binding residue" evidence="13">
    <location>
        <position position="208"/>
    </location>
    <ligand>
        <name>heme</name>
        <dbReference type="ChEBI" id="CHEBI:30413"/>
    </ligand>
    <ligandPart>
        <name>Fe</name>
        <dbReference type="ChEBI" id="CHEBI:18248"/>
    </ligandPart>
</feature>
<comment type="subcellular location">
    <subcellularLocation>
        <location evidence="3">Endoplasmic reticulum membrane</location>
        <topology evidence="3">Peripheral membrane protein</topology>
    </subcellularLocation>
    <subcellularLocation>
        <location evidence="2">Microsome membrane</location>
        <topology evidence="2">Peripheral membrane protein</topology>
    </subcellularLocation>
</comment>
<evidence type="ECO:0000256" key="7">
    <source>
        <dbReference type="ARBA" id="ARBA00022824"/>
    </source>
</evidence>
<dbReference type="InterPro" id="IPR001128">
    <property type="entry name" value="Cyt_P450"/>
</dbReference>
<keyword evidence="5 13" id="KW-0349">Heme</keyword>
<dbReference type="GO" id="GO:0004497">
    <property type="term" value="F:monooxygenase activity"/>
    <property type="evidence" value="ECO:0007669"/>
    <property type="project" value="UniProtKB-KW"/>
</dbReference>
<evidence type="ECO:0000256" key="13">
    <source>
        <dbReference type="PIRSR" id="PIRSR602401-1"/>
    </source>
</evidence>
<dbReference type="PANTHER" id="PTHR24292:SF100">
    <property type="entry name" value="CYTOCHROME P450 6A16, ISOFORM B-RELATED"/>
    <property type="match status" value="1"/>
</dbReference>
<dbReference type="GO" id="GO:0005506">
    <property type="term" value="F:iron ion binding"/>
    <property type="evidence" value="ECO:0007669"/>
    <property type="project" value="InterPro"/>
</dbReference>
<comment type="caution">
    <text evidence="14">The sequence shown here is derived from an EMBL/GenBank/DDBJ whole genome shotgun (WGS) entry which is preliminary data.</text>
</comment>
<evidence type="ECO:0000313" key="15">
    <source>
        <dbReference type="Proteomes" id="UP000625711"/>
    </source>
</evidence>
<dbReference type="OrthoDB" id="2789670at2759"/>
<dbReference type="InterPro" id="IPR036396">
    <property type="entry name" value="Cyt_P450_sf"/>
</dbReference>
<evidence type="ECO:0000256" key="10">
    <source>
        <dbReference type="ARBA" id="ARBA00023004"/>
    </source>
</evidence>
<sequence>MCIGLRFGKLQTKVGLISLIRKYNFTLNEKTKIPLEMAPSEIVMALKDDVWSTSENEIIAQCYIFFLAGFETSSTTLTFALSELAQHQDIQSKLRDEIETTLAQHGGKLTYEAVMKMTYLEKVINETLRRYPPVPLTQRVATSKYHIPGTNHVLDKGVVVQIPIWGLHMDPEYYPNPEVFNPEHFSEENKASRPDFTFLPFGEGPRMCIETLCLYNLMRFVIGNCILILTTKKRYKKNLFIT</sequence>
<protein>
    <recommendedName>
        <fullName evidence="16">Cytochrome P450</fullName>
    </recommendedName>
</protein>
<gene>
    <name evidence="14" type="ORF">GWI33_023420</name>
</gene>
<evidence type="ECO:0000256" key="5">
    <source>
        <dbReference type="ARBA" id="ARBA00022617"/>
    </source>
</evidence>
<comment type="cofactor">
    <cofactor evidence="1 13">
        <name>heme</name>
        <dbReference type="ChEBI" id="CHEBI:30413"/>
    </cofactor>
</comment>
<dbReference type="Gene3D" id="1.10.630.10">
    <property type="entry name" value="Cytochrome P450"/>
    <property type="match status" value="1"/>
</dbReference>
<keyword evidence="11" id="KW-0503">Monooxygenase</keyword>
<dbReference type="Proteomes" id="UP000625711">
    <property type="component" value="Unassembled WGS sequence"/>
</dbReference>
<organism evidence="14 15">
    <name type="scientific">Rhynchophorus ferrugineus</name>
    <name type="common">Red palm weevil</name>
    <name type="synonym">Curculio ferrugineus</name>
    <dbReference type="NCBI Taxonomy" id="354439"/>
    <lineage>
        <taxon>Eukaryota</taxon>
        <taxon>Metazoa</taxon>
        <taxon>Ecdysozoa</taxon>
        <taxon>Arthropoda</taxon>
        <taxon>Hexapoda</taxon>
        <taxon>Insecta</taxon>
        <taxon>Pterygota</taxon>
        <taxon>Neoptera</taxon>
        <taxon>Endopterygota</taxon>
        <taxon>Coleoptera</taxon>
        <taxon>Polyphaga</taxon>
        <taxon>Cucujiformia</taxon>
        <taxon>Curculionidae</taxon>
        <taxon>Dryophthorinae</taxon>
        <taxon>Rhynchophorus</taxon>
    </lineage>
</organism>
<evidence type="ECO:0000256" key="1">
    <source>
        <dbReference type="ARBA" id="ARBA00001971"/>
    </source>
</evidence>
<dbReference type="GO" id="GO:0020037">
    <property type="term" value="F:heme binding"/>
    <property type="evidence" value="ECO:0007669"/>
    <property type="project" value="InterPro"/>
</dbReference>
<keyword evidence="7" id="KW-0256">Endoplasmic reticulum</keyword>
<keyword evidence="10 13" id="KW-0408">Iron</keyword>
<dbReference type="AlphaFoldDB" id="A0A834HLF0"/>
<evidence type="ECO:0000256" key="9">
    <source>
        <dbReference type="ARBA" id="ARBA00023002"/>
    </source>
</evidence>
<dbReference type="Pfam" id="PF00067">
    <property type="entry name" value="p450"/>
    <property type="match status" value="1"/>
</dbReference>
<dbReference type="InterPro" id="IPR002401">
    <property type="entry name" value="Cyt_P450_E_grp-I"/>
</dbReference>
<dbReference type="GO" id="GO:0016705">
    <property type="term" value="F:oxidoreductase activity, acting on paired donors, with incorporation or reduction of molecular oxygen"/>
    <property type="evidence" value="ECO:0007669"/>
    <property type="project" value="InterPro"/>
</dbReference>
<evidence type="ECO:0000256" key="11">
    <source>
        <dbReference type="ARBA" id="ARBA00023033"/>
    </source>
</evidence>
<keyword evidence="6 13" id="KW-0479">Metal-binding</keyword>
<accession>A0A834HLF0</accession>
<name>A0A834HLF0_RHYFE</name>
<evidence type="ECO:0008006" key="16">
    <source>
        <dbReference type="Google" id="ProtNLM"/>
    </source>
</evidence>
<evidence type="ECO:0000313" key="14">
    <source>
        <dbReference type="EMBL" id="KAF7264350.1"/>
    </source>
</evidence>
<comment type="similarity">
    <text evidence="4">Belongs to the cytochrome P450 family.</text>
</comment>
<evidence type="ECO:0000256" key="2">
    <source>
        <dbReference type="ARBA" id="ARBA00004174"/>
    </source>
</evidence>
<evidence type="ECO:0000256" key="8">
    <source>
        <dbReference type="ARBA" id="ARBA00022848"/>
    </source>
</evidence>
<dbReference type="PANTHER" id="PTHR24292">
    <property type="entry name" value="CYTOCHROME P450"/>
    <property type="match status" value="1"/>
</dbReference>
<evidence type="ECO:0000256" key="6">
    <source>
        <dbReference type="ARBA" id="ARBA00022723"/>
    </source>
</evidence>
<reference evidence="14" key="1">
    <citation type="submission" date="2020-08" db="EMBL/GenBank/DDBJ databases">
        <title>Genome sequencing and assembly of the red palm weevil Rhynchophorus ferrugineus.</title>
        <authorList>
            <person name="Dias G.B."/>
            <person name="Bergman C.M."/>
            <person name="Manee M."/>
        </authorList>
    </citation>
    <scope>NUCLEOTIDE SEQUENCE</scope>
    <source>
        <strain evidence="14">AA-2017</strain>
        <tissue evidence="14">Whole larva</tissue>
    </source>
</reference>
<keyword evidence="9" id="KW-0560">Oxidoreductase</keyword>
<proteinExistence type="inferred from homology"/>
<keyword evidence="12" id="KW-0472">Membrane</keyword>
<dbReference type="InterPro" id="IPR050476">
    <property type="entry name" value="Insect_CytP450_Detox"/>
</dbReference>
<dbReference type="PRINTS" id="PR00385">
    <property type="entry name" value="P450"/>
</dbReference>
<evidence type="ECO:0000256" key="3">
    <source>
        <dbReference type="ARBA" id="ARBA00004406"/>
    </source>
</evidence>
<dbReference type="SUPFAM" id="SSF48264">
    <property type="entry name" value="Cytochrome P450"/>
    <property type="match status" value="2"/>
</dbReference>
<evidence type="ECO:0000256" key="4">
    <source>
        <dbReference type="ARBA" id="ARBA00010617"/>
    </source>
</evidence>
<keyword evidence="15" id="KW-1185">Reference proteome</keyword>
<dbReference type="EMBL" id="JAACXV010017484">
    <property type="protein sequence ID" value="KAF7264350.1"/>
    <property type="molecule type" value="Genomic_DNA"/>
</dbReference>